<dbReference type="Pfam" id="PF02687">
    <property type="entry name" value="FtsX"/>
    <property type="match status" value="2"/>
</dbReference>
<evidence type="ECO:0000256" key="2">
    <source>
        <dbReference type="ARBA" id="ARBA00022475"/>
    </source>
</evidence>
<proteinExistence type="predicted"/>
<feature type="transmembrane region" description="Helical" evidence="6">
    <location>
        <begin position="768"/>
        <end position="791"/>
    </location>
</feature>
<evidence type="ECO:0000259" key="8">
    <source>
        <dbReference type="Pfam" id="PF12704"/>
    </source>
</evidence>
<feature type="domain" description="ABC3 transporter permease C-terminal" evidence="7">
    <location>
        <begin position="688"/>
        <end position="801"/>
    </location>
</feature>
<evidence type="ECO:0000256" key="1">
    <source>
        <dbReference type="ARBA" id="ARBA00004651"/>
    </source>
</evidence>
<dbReference type="PANTHER" id="PTHR30572:SF18">
    <property type="entry name" value="ABC-TYPE MACROLIDE FAMILY EXPORT SYSTEM PERMEASE COMPONENT 2"/>
    <property type="match status" value="1"/>
</dbReference>
<dbReference type="PANTHER" id="PTHR30572">
    <property type="entry name" value="MEMBRANE COMPONENT OF TRANSPORTER-RELATED"/>
    <property type="match status" value="1"/>
</dbReference>
<keyword evidence="3 6" id="KW-0812">Transmembrane</keyword>
<dbReference type="GO" id="GO:0022857">
    <property type="term" value="F:transmembrane transporter activity"/>
    <property type="evidence" value="ECO:0007669"/>
    <property type="project" value="TreeGrafter"/>
</dbReference>
<reference evidence="9" key="1">
    <citation type="submission" date="2020-02" db="EMBL/GenBank/DDBJ databases">
        <authorList>
            <person name="Meier V. D."/>
        </authorList>
    </citation>
    <scope>NUCLEOTIDE SEQUENCE</scope>
    <source>
        <strain evidence="9">AVDCRST_MAG95</strain>
    </source>
</reference>
<gene>
    <name evidence="9" type="ORF">AVDCRST_MAG95-3815</name>
</gene>
<dbReference type="InterPro" id="IPR003838">
    <property type="entry name" value="ABC3_permease_C"/>
</dbReference>
<keyword evidence="5 6" id="KW-0472">Membrane</keyword>
<evidence type="ECO:0000256" key="4">
    <source>
        <dbReference type="ARBA" id="ARBA00022989"/>
    </source>
</evidence>
<feature type="transmembrane region" description="Helical" evidence="6">
    <location>
        <begin position="286"/>
        <end position="306"/>
    </location>
</feature>
<feature type="transmembrane region" description="Helical" evidence="6">
    <location>
        <begin position="383"/>
        <end position="407"/>
    </location>
</feature>
<evidence type="ECO:0000256" key="6">
    <source>
        <dbReference type="SAM" id="Phobius"/>
    </source>
</evidence>
<evidence type="ECO:0000313" key="9">
    <source>
        <dbReference type="EMBL" id="CAA9288233.1"/>
    </source>
</evidence>
<feature type="domain" description="MacB-like periplasmic core" evidence="8">
    <location>
        <begin position="20"/>
        <end position="237"/>
    </location>
</feature>
<feature type="transmembrane region" description="Helical" evidence="6">
    <location>
        <begin position="21"/>
        <end position="41"/>
    </location>
</feature>
<keyword evidence="4 6" id="KW-1133">Transmembrane helix</keyword>
<name>A0A6J4JVA8_9BACT</name>
<protein>
    <recommendedName>
        <fullName evidence="10">ABC transporter, permease protein</fullName>
    </recommendedName>
</protein>
<dbReference type="PROSITE" id="PS51257">
    <property type="entry name" value="PROKAR_LIPOPROTEIN"/>
    <property type="match status" value="1"/>
</dbReference>
<dbReference type="Pfam" id="PF12704">
    <property type="entry name" value="MacB_PCD"/>
    <property type="match status" value="1"/>
</dbReference>
<evidence type="ECO:0008006" key="10">
    <source>
        <dbReference type="Google" id="ProtNLM"/>
    </source>
</evidence>
<feature type="transmembrane region" description="Helical" evidence="6">
    <location>
        <begin position="428"/>
        <end position="451"/>
    </location>
</feature>
<dbReference type="AlphaFoldDB" id="A0A6J4JVA8"/>
<feature type="transmembrane region" description="Helical" evidence="6">
    <location>
        <begin position="685"/>
        <end position="709"/>
    </location>
</feature>
<organism evidence="9">
    <name type="scientific">uncultured Adhaeribacter sp</name>
    <dbReference type="NCBI Taxonomy" id="448109"/>
    <lineage>
        <taxon>Bacteria</taxon>
        <taxon>Pseudomonadati</taxon>
        <taxon>Bacteroidota</taxon>
        <taxon>Cytophagia</taxon>
        <taxon>Cytophagales</taxon>
        <taxon>Hymenobacteraceae</taxon>
        <taxon>Adhaeribacter</taxon>
        <taxon>environmental samples</taxon>
    </lineage>
</organism>
<sequence>MIKNILKVAFRSLARHKGFSFLNIAGLTLGLTACLLIGLFVRDEKQYDRFVPAGDQIYRVYLERTSNDGMEESAGTPPMFTTTMQEQYPEVAKTLRIMRVSSKDLFEAGDKKLYEEGGIAPDSTFFDFFPLTFTHGSALKALDDPASIVLSEEMANRLFDKENPVGKEIAWNKSTFLIKGVYRNNPKFHLQPTYIVPIAAMQIPKERLASWGWQQFYSYVKLKPGTRIGAVSDKFQSYIKKEIYPILQEGGSTSTYLPFFQPLHEVHLYSADFKFDLLTVRGNITYVNALSIVAIFILLIACFNFVNLATAKSIKRAKEVGIRKTIGANRTQLLGQFMGETLLLTFISMALAVTFTILALPWLNDFTGKQLSFNLLQNPAIMLLLLGLTLVVGILAGFYPALVLSGYQPVKVLKGTMVSETTPGQIPWLRHGLVVVQFGLSILLIVSALVVNSQVNFLHNKDLGFNKEEIMFFPMRGDNMNQNYEAFKNELQKSPGVSAVSIGYGFPGDMFAGDQIIVPRSGEQKTHSATLLMVDHDYIKTLGLQMAAGRDFSKEIKTDADAAYIINETAVTALGFGSAEKALGQPLLWPTWANQDSLKKGKVVGVVKDFHYKTLYDKVEPAILLIYPDAYWKVAVKVKTEGLENTMAHVKKVWHQFTPEFPLEYHFLDENFEQMYQSDDKLKSLLTIFTGVTIFVACLGLFGLAAYTAERRKKEIGIRKVLGASVNQITFLLSKDFIKLIVVALLLASPVAWYFLHQWLQDFAYRITLSWSVFVGAGIIAIIIALVTISLQTVKAAAANPVNNLRTE</sequence>
<dbReference type="InterPro" id="IPR050250">
    <property type="entry name" value="Macrolide_Exporter_MacB"/>
</dbReference>
<dbReference type="InterPro" id="IPR025857">
    <property type="entry name" value="MacB_PCD"/>
</dbReference>
<accession>A0A6J4JVA8</accession>
<keyword evidence="2" id="KW-1003">Cell membrane</keyword>
<dbReference type="EMBL" id="CADCTJ010001196">
    <property type="protein sequence ID" value="CAA9288233.1"/>
    <property type="molecule type" value="Genomic_DNA"/>
</dbReference>
<feature type="transmembrane region" description="Helical" evidence="6">
    <location>
        <begin position="342"/>
        <end position="363"/>
    </location>
</feature>
<feature type="transmembrane region" description="Helical" evidence="6">
    <location>
        <begin position="737"/>
        <end position="756"/>
    </location>
</feature>
<dbReference type="GO" id="GO:0005886">
    <property type="term" value="C:plasma membrane"/>
    <property type="evidence" value="ECO:0007669"/>
    <property type="project" value="UniProtKB-SubCell"/>
</dbReference>
<evidence type="ECO:0000256" key="5">
    <source>
        <dbReference type="ARBA" id="ARBA00023136"/>
    </source>
</evidence>
<evidence type="ECO:0000256" key="3">
    <source>
        <dbReference type="ARBA" id="ARBA00022692"/>
    </source>
</evidence>
<feature type="domain" description="ABC3 transporter permease C-terminal" evidence="7">
    <location>
        <begin position="292"/>
        <end position="408"/>
    </location>
</feature>
<evidence type="ECO:0000259" key="7">
    <source>
        <dbReference type="Pfam" id="PF02687"/>
    </source>
</evidence>
<comment type="subcellular location">
    <subcellularLocation>
        <location evidence="1">Cell membrane</location>
        <topology evidence="1">Multi-pass membrane protein</topology>
    </subcellularLocation>
</comment>